<dbReference type="AlphaFoldDB" id="A0A834VZL3"/>
<feature type="chain" id="PRO_5032971905" evidence="2">
    <location>
        <begin position="22"/>
        <end position="64"/>
    </location>
</feature>
<proteinExistence type="predicted"/>
<name>A0A834VZL3_9FABA</name>
<sequence>MAVWQWRTVAGGLTLVAIGGAMERNQNEENKERKRRDLTLRKQKEKEKELWGSRRGERGERKEL</sequence>
<gene>
    <name evidence="3" type="ORF">G2W53_041991</name>
</gene>
<feature type="region of interest" description="Disordered" evidence="1">
    <location>
        <begin position="22"/>
        <end position="64"/>
    </location>
</feature>
<evidence type="ECO:0000313" key="4">
    <source>
        <dbReference type="Proteomes" id="UP000634136"/>
    </source>
</evidence>
<organism evidence="3 4">
    <name type="scientific">Senna tora</name>
    <dbReference type="NCBI Taxonomy" id="362788"/>
    <lineage>
        <taxon>Eukaryota</taxon>
        <taxon>Viridiplantae</taxon>
        <taxon>Streptophyta</taxon>
        <taxon>Embryophyta</taxon>
        <taxon>Tracheophyta</taxon>
        <taxon>Spermatophyta</taxon>
        <taxon>Magnoliopsida</taxon>
        <taxon>eudicotyledons</taxon>
        <taxon>Gunneridae</taxon>
        <taxon>Pentapetalae</taxon>
        <taxon>rosids</taxon>
        <taxon>fabids</taxon>
        <taxon>Fabales</taxon>
        <taxon>Fabaceae</taxon>
        <taxon>Caesalpinioideae</taxon>
        <taxon>Cassia clade</taxon>
        <taxon>Senna</taxon>
    </lineage>
</organism>
<keyword evidence="4" id="KW-1185">Reference proteome</keyword>
<protein>
    <submittedName>
        <fullName evidence="3">Uncharacterized protein</fullName>
    </submittedName>
</protein>
<reference evidence="3" key="1">
    <citation type="submission" date="2020-09" db="EMBL/GenBank/DDBJ databases">
        <title>Genome-Enabled Discovery of Anthraquinone Biosynthesis in Senna tora.</title>
        <authorList>
            <person name="Kang S.-H."/>
            <person name="Pandey R.P."/>
            <person name="Lee C.-M."/>
            <person name="Sim J.-S."/>
            <person name="Jeong J.-T."/>
            <person name="Choi B.-S."/>
            <person name="Jung M."/>
            <person name="Ginzburg D."/>
            <person name="Zhao K."/>
            <person name="Won S.Y."/>
            <person name="Oh T.-J."/>
            <person name="Yu Y."/>
            <person name="Kim N.-H."/>
            <person name="Lee O.R."/>
            <person name="Lee T.-H."/>
            <person name="Bashyal P."/>
            <person name="Kim T.-S."/>
            <person name="Lee W.-H."/>
            <person name="Kawkins C."/>
            <person name="Kim C.-K."/>
            <person name="Kim J.S."/>
            <person name="Ahn B.O."/>
            <person name="Rhee S.Y."/>
            <person name="Sohng J.K."/>
        </authorList>
    </citation>
    <scope>NUCLEOTIDE SEQUENCE</scope>
    <source>
        <tissue evidence="3">Leaf</tissue>
    </source>
</reference>
<accession>A0A834VZL3</accession>
<feature type="compositionally biased region" description="Basic and acidic residues" evidence="1">
    <location>
        <begin position="25"/>
        <end position="64"/>
    </location>
</feature>
<evidence type="ECO:0000313" key="3">
    <source>
        <dbReference type="EMBL" id="KAF7802880.1"/>
    </source>
</evidence>
<evidence type="ECO:0000256" key="1">
    <source>
        <dbReference type="SAM" id="MobiDB-lite"/>
    </source>
</evidence>
<evidence type="ECO:0000256" key="2">
    <source>
        <dbReference type="SAM" id="SignalP"/>
    </source>
</evidence>
<keyword evidence="2" id="KW-0732">Signal</keyword>
<dbReference type="EMBL" id="JAAIUW010000013">
    <property type="protein sequence ID" value="KAF7802880.1"/>
    <property type="molecule type" value="Genomic_DNA"/>
</dbReference>
<dbReference type="Proteomes" id="UP000634136">
    <property type="component" value="Unassembled WGS sequence"/>
</dbReference>
<comment type="caution">
    <text evidence="3">The sequence shown here is derived from an EMBL/GenBank/DDBJ whole genome shotgun (WGS) entry which is preliminary data.</text>
</comment>
<feature type="signal peptide" evidence="2">
    <location>
        <begin position="1"/>
        <end position="21"/>
    </location>
</feature>